<evidence type="ECO:0000313" key="2">
    <source>
        <dbReference type="Proteomes" id="UP001295463"/>
    </source>
</evidence>
<dbReference type="EMBL" id="OW150024">
    <property type="protein sequence ID" value="CAH2032672.1"/>
    <property type="molecule type" value="Genomic_DNA"/>
</dbReference>
<protein>
    <submittedName>
        <fullName evidence="1">Uncharacterized protein</fullName>
    </submittedName>
</protein>
<proteinExistence type="predicted"/>
<name>A0ABM9DD25_9BACT</name>
<keyword evidence="2" id="KW-1185">Reference proteome</keyword>
<organism evidence="1 2">
    <name type="scientific">Trichlorobacter ammonificans</name>
    <dbReference type="NCBI Taxonomy" id="2916410"/>
    <lineage>
        <taxon>Bacteria</taxon>
        <taxon>Pseudomonadati</taxon>
        <taxon>Thermodesulfobacteriota</taxon>
        <taxon>Desulfuromonadia</taxon>
        <taxon>Geobacterales</taxon>
        <taxon>Geobacteraceae</taxon>
        <taxon>Trichlorobacter</taxon>
    </lineage>
</organism>
<dbReference type="Proteomes" id="UP001295463">
    <property type="component" value="Chromosome"/>
</dbReference>
<accession>A0ABM9DD25</accession>
<reference evidence="1 2" key="1">
    <citation type="submission" date="2022-03" db="EMBL/GenBank/DDBJ databases">
        <authorList>
            <person name="Koch H."/>
        </authorList>
    </citation>
    <scope>NUCLEOTIDE SEQUENCE [LARGE SCALE GENOMIC DNA]</scope>
    <source>
        <strain evidence="1 2">G1</strain>
    </source>
</reference>
<evidence type="ECO:0000313" key="1">
    <source>
        <dbReference type="EMBL" id="CAH2032672.1"/>
    </source>
</evidence>
<gene>
    <name evidence="1" type="ORF">GEAMG1_2836</name>
</gene>
<sequence>MLKPFFNRAIILKNGFIWVVKYGTTCAGLESAGGRAEKASRHWGAYRSASGVSPAQVPSRS</sequence>